<dbReference type="Gene3D" id="3.90.1720.10">
    <property type="entry name" value="endopeptidase domain like (from Nostoc punctiforme)"/>
    <property type="match status" value="1"/>
</dbReference>
<evidence type="ECO:0000313" key="1">
    <source>
        <dbReference type="EMBL" id="URZ13717.1"/>
    </source>
</evidence>
<reference evidence="1 2" key="1">
    <citation type="submission" date="2022-04" db="EMBL/GenBank/DDBJ databases">
        <title>Genome sequence of C. roseum typestrain.</title>
        <authorList>
            <person name="Poehlein A."/>
            <person name="Schoch T."/>
            <person name="Duerre P."/>
            <person name="Daniel R."/>
        </authorList>
    </citation>
    <scope>NUCLEOTIDE SEQUENCE [LARGE SCALE GENOMIC DNA]</scope>
    <source>
        <strain evidence="1 2">DSM 7320</strain>
    </source>
</reference>
<evidence type="ECO:0000313" key="2">
    <source>
        <dbReference type="Proteomes" id="UP000190951"/>
    </source>
</evidence>
<dbReference type="STRING" id="84029.CROST_21760"/>
<keyword evidence="2" id="KW-1185">Reference proteome</keyword>
<dbReference type="EMBL" id="CP096983">
    <property type="protein sequence ID" value="URZ13717.1"/>
    <property type="molecule type" value="Genomic_DNA"/>
</dbReference>
<dbReference type="Proteomes" id="UP000190951">
    <property type="component" value="Chromosome"/>
</dbReference>
<proteinExistence type="predicted"/>
<gene>
    <name evidence="1" type="ORF">CROST_044830</name>
</gene>
<accession>A0A1S8MA17</accession>
<organism evidence="1 2">
    <name type="scientific">Clostridium felsineum</name>
    <dbReference type="NCBI Taxonomy" id="36839"/>
    <lineage>
        <taxon>Bacteria</taxon>
        <taxon>Bacillati</taxon>
        <taxon>Bacillota</taxon>
        <taxon>Clostridia</taxon>
        <taxon>Eubacteriales</taxon>
        <taxon>Clostridiaceae</taxon>
        <taxon>Clostridium</taxon>
    </lineage>
</organism>
<sequence length="184" mass="21066">MKVGNKKLVLFIIGILVLTSYLSFNVFRHLRNAKIINRTVDYLRDDNDRQENLKAAIELNGGNAKNTCVFFASGALRHGGLKVPLDTANTTQLTKYLISKGFKKYYNLKELKVGDICFTAPNGDKDEVPDHTYIFMGWVDLKCKDGYVCDNQKKGYGNSYHKRNITYETTINNEKKSIAIYYMR</sequence>
<dbReference type="RefSeq" id="WP_077833640.1">
    <property type="nucleotide sequence ID" value="NZ_CP096983.1"/>
</dbReference>
<dbReference type="KEGG" id="crw:CROST_044830"/>
<dbReference type="AlphaFoldDB" id="A0A1S8MA17"/>
<name>A0A1S8MA17_9CLOT</name>
<protein>
    <submittedName>
        <fullName evidence="1">Uncharacterized protein</fullName>
    </submittedName>
</protein>